<organism evidence="2 3">
    <name type="scientific">Chitinophaga oryzae</name>
    <dbReference type="NCBI Taxonomy" id="2725414"/>
    <lineage>
        <taxon>Bacteria</taxon>
        <taxon>Pseudomonadati</taxon>
        <taxon>Bacteroidota</taxon>
        <taxon>Chitinophagia</taxon>
        <taxon>Chitinophagales</taxon>
        <taxon>Chitinophagaceae</taxon>
        <taxon>Chitinophaga</taxon>
    </lineage>
</organism>
<evidence type="ECO:0000259" key="1">
    <source>
        <dbReference type="Pfam" id="PF14028"/>
    </source>
</evidence>
<dbReference type="KEGG" id="coy:HF329_16965"/>
<dbReference type="InterPro" id="IPR023809">
    <property type="entry name" value="Thiopep_bacteriocin_synth_dom"/>
</dbReference>
<name>A0AAE6ZH12_9BACT</name>
<proteinExistence type="predicted"/>
<dbReference type="Pfam" id="PF14028">
    <property type="entry name" value="Lant_dehydr_C"/>
    <property type="match status" value="1"/>
</dbReference>
<dbReference type="EMBL" id="CP051205">
    <property type="protein sequence ID" value="QJB32918.1"/>
    <property type="molecule type" value="Genomic_DNA"/>
</dbReference>
<gene>
    <name evidence="2" type="ORF">HF329_16965</name>
</gene>
<sequence>MQRNWLSVHLFHAGDLNRLLQLLVGPVVQQAGCPCFFIRYWEGGPHIRLRLHVAHDRLTEVRRLLESAAQAYFTAYPSCRKEEARPAQQLLPNDTWQYVPYVPETGRYGNEQTMPLAERQFGFSSAWVLAEINQINPSTALMQAIRLNLATLQALQETPEQTLDICHRFIQGWLPRLYHPQQDKAQQQAYFLQRMEERFAFYAPALTSAATALWNGNMPPALQAFAAGNSHVFTQYRRLGFQQEQLGAITGSFLHMGHNRLGVANHDEAYIMYFTRKCLEHIYGIPG</sequence>
<evidence type="ECO:0000313" key="3">
    <source>
        <dbReference type="Proteomes" id="UP000502421"/>
    </source>
</evidence>
<reference evidence="3" key="1">
    <citation type="submission" date="2020-04" db="EMBL/GenBank/DDBJ databases">
        <authorList>
            <person name="Kittiwongwattana C."/>
        </authorList>
    </citation>
    <scope>NUCLEOTIDE SEQUENCE [LARGE SCALE GENOMIC DNA]</scope>
    <source>
        <strain evidence="3">1310</strain>
    </source>
</reference>
<dbReference type="RefSeq" id="WP_168805574.1">
    <property type="nucleotide sequence ID" value="NZ_CP051205.1"/>
</dbReference>
<feature type="domain" description="Thiopeptide-type bacteriocin biosynthesis" evidence="1">
    <location>
        <begin position="5"/>
        <end position="278"/>
    </location>
</feature>
<evidence type="ECO:0000313" key="2">
    <source>
        <dbReference type="EMBL" id="QJB32918.1"/>
    </source>
</evidence>
<accession>A0AAE6ZH12</accession>
<dbReference type="AlphaFoldDB" id="A0AAE6ZH12"/>
<protein>
    <recommendedName>
        <fullName evidence="1">Thiopeptide-type bacteriocin biosynthesis domain-containing protein</fullName>
    </recommendedName>
</protein>
<dbReference type="NCBIfam" id="TIGR03891">
    <property type="entry name" value="thiopep_ocin"/>
    <property type="match status" value="1"/>
</dbReference>
<dbReference type="Proteomes" id="UP000502421">
    <property type="component" value="Chromosome"/>
</dbReference>